<evidence type="ECO:0000313" key="1">
    <source>
        <dbReference type="EMBL" id="MDQ0275374.1"/>
    </source>
</evidence>
<accession>A0ABU0AX30</accession>
<organism evidence="1 2">
    <name type="scientific">Peptoniphilus koenoeneniae</name>
    <dbReference type="NCBI Taxonomy" id="507751"/>
    <lineage>
        <taxon>Bacteria</taxon>
        <taxon>Bacillati</taxon>
        <taxon>Bacillota</taxon>
        <taxon>Tissierellia</taxon>
        <taxon>Tissierellales</taxon>
        <taxon>Peptoniphilaceae</taxon>
        <taxon>Peptoniphilus</taxon>
    </lineage>
</organism>
<dbReference type="InterPro" id="IPR036264">
    <property type="entry name" value="Bact_exopeptidase_dim_dom"/>
</dbReference>
<gene>
    <name evidence="1" type="ORF">J2S72_001401</name>
</gene>
<reference evidence="1 2" key="1">
    <citation type="submission" date="2023-07" db="EMBL/GenBank/DDBJ databases">
        <title>Genomic Encyclopedia of Type Strains, Phase IV (KMG-IV): sequencing the most valuable type-strain genomes for metagenomic binning, comparative biology and taxonomic classification.</title>
        <authorList>
            <person name="Goeker M."/>
        </authorList>
    </citation>
    <scope>NUCLEOTIDE SEQUENCE [LARGE SCALE GENOMIC DNA]</scope>
    <source>
        <strain evidence="1 2">DSM 22616</strain>
    </source>
</reference>
<dbReference type="RefSeq" id="WP_307495244.1">
    <property type="nucleotide sequence ID" value="NZ_JAUSTN010000007.1"/>
</dbReference>
<dbReference type="Proteomes" id="UP001236559">
    <property type="component" value="Unassembled WGS sequence"/>
</dbReference>
<sequence length="479" mass="52969">MKDNLKELVIELQKKHENLTWSLSEKIWNLSEVGLIEYKSADAYREVLKENGFTVSPVKGIETAFVASYGNSSPIIGFTGEYDALPGLSQVAGLAEKKPEEGKTDGHGCGHNNLGTGALGAALIVKDYIDKIGHGTVKFFGTPSEERDGAKTFMARDGYFDDLDMALTWHPKDRNAVWTEGTLANVIMDYKFKGTSSHASDAPENGRSALDSCELMDVGVNYLREHVVEQARIHYAYQDVGGSAPNVVQAHAGLRYFYRAPKIKEALDIARRGDNIAKAAAMMCETEVEAKMIVAISDYHANKTLAKVMDEAFKELGAPEFDQEDFKLAREFYETQTEAVKEATKERLLDEFDEKDVEDMLEKGIQTKVEPLDLKRRAMTITSDVGDLSYAAPTIQLNMATAALGTSLHTWQMTAQGLTSYAKKASAKAMQVLALTAIKAMNDPEILKKAKEELVAFRGEKYQTPLKDDIIIRDPKVSK</sequence>
<dbReference type="PANTHER" id="PTHR30575:SF0">
    <property type="entry name" value="XAA-ARG DIPEPTIDASE"/>
    <property type="match status" value="1"/>
</dbReference>
<dbReference type="PIRSF" id="PIRSF037227">
    <property type="entry name" value="Aminobenzoyl-glu_utiliz_pB"/>
    <property type="match status" value="1"/>
</dbReference>
<dbReference type="Gene3D" id="3.30.70.360">
    <property type="match status" value="1"/>
</dbReference>
<proteinExistence type="predicted"/>
<protein>
    <submittedName>
        <fullName evidence="1">Aminobenzoyl-glutamate utilization protein B</fullName>
    </submittedName>
</protein>
<comment type="caution">
    <text evidence="1">The sequence shown here is derived from an EMBL/GenBank/DDBJ whole genome shotgun (WGS) entry which is preliminary data.</text>
</comment>
<dbReference type="PANTHER" id="PTHR30575">
    <property type="entry name" value="PEPTIDASE M20"/>
    <property type="match status" value="1"/>
</dbReference>
<dbReference type="Gene3D" id="3.40.630.10">
    <property type="entry name" value="Zn peptidases"/>
    <property type="match status" value="1"/>
</dbReference>
<evidence type="ECO:0000313" key="2">
    <source>
        <dbReference type="Proteomes" id="UP001236559"/>
    </source>
</evidence>
<dbReference type="InterPro" id="IPR052030">
    <property type="entry name" value="Peptidase_M20/M20A_hydrolases"/>
</dbReference>
<dbReference type="InterPro" id="IPR017439">
    <property type="entry name" value="Amidohydrolase"/>
</dbReference>
<name>A0ABU0AX30_9FIRM</name>
<dbReference type="InterPro" id="IPR002933">
    <property type="entry name" value="Peptidase_M20"/>
</dbReference>
<dbReference type="Pfam" id="PF01546">
    <property type="entry name" value="Peptidase_M20"/>
    <property type="match status" value="1"/>
</dbReference>
<keyword evidence="2" id="KW-1185">Reference proteome</keyword>
<dbReference type="EMBL" id="JAUSTN010000007">
    <property type="protein sequence ID" value="MDQ0275374.1"/>
    <property type="molecule type" value="Genomic_DNA"/>
</dbReference>
<dbReference type="SUPFAM" id="SSF55031">
    <property type="entry name" value="Bacterial exopeptidase dimerisation domain"/>
    <property type="match status" value="1"/>
</dbReference>
<dbReference type="NCBIfam" id="TIGR01891">
    <property type="entry name" value="amidohydrolases"/>
    <property type="match status" value="1"/>
</dbReference>
<dbReference type="InterPro" id="IPR017145">
    <property type="entry name" value="Aminobenzoyl-glu_utiliz_pB"/>
</dbReference>
<dbReference type="SUPFAM" id="SSF53187">
    <property type="entry name" value="Zn-dependent exopeptidases"/>
    <property type="match status" value="1"/>
</dbReference>